<protein>
    <submittedName>
        <fullName evidence="1">BnaC05g32680D protein</fullName>
    </submittedName>
</protein>
<dbReference type="PaxDb" id="3708-A0A078GH25"/>
<name>A0A078GH25_BRANA</name>
<dbReference type="EMBL" id="LK032161">
    <property type="protein sequence ID" value="CDY24584.1"/>
    <property type="molecule type" value="Genomic_DNA"/>
</dbReference>
<dbReference type="AlphaFoldDB" id="A0A078GH25"/>
<organism evidence="1 2">
    <name type="scientific">Brassica napus</name>
    <name type="common">Rape</name>
    <dbReference type="NCBI Taxonomy" id="3708"/>
    <lineage>
        <taxon>Eukaryota</taxon>
        <taxon>Viridiplantae</taxon>
        <taxon>Streptophyta</taxon>
        <taxon>Embryophyta</taxon>
        <taxon>Tracheophyta</taxon>
        <taxon>Spermatophyta</taxon>
        <taxon>Magnoliopsida</taxon>
        <taxon>eudicotyledons</taxon>
        <taxon>Gunneridae</taxon>
        <taxon>Pentapetalae</taxon>
        <taxon>rosids</taxon>
        <taxon>malvids</taxon>
        <taxon>Brassicales</taxon>
        <taxon>Brassicaceae</taxon>
        <taxon>Brassiceae</taxon>
        <taxon>Brassica</taxon>
    </lineage>
</organism>
<evidence type="ECO:0000313" key="1">
    <source>
        <dbReference type="EMBL" id="CDY24584.1"/>
    </source>
</evidence>
<dbReference type="Gramene" id="CDY24584">
    <property type="protein sequence ID" value="CDY24584"/>
    <property type="gene ID" value="GSBRNA2T00026920001"/>
</dbReference>
<evidence type="ECO:0000313" key="2">
    <source>
        <dbReference type="Proteomes" id="UP000028999"/>
    </source>
</evidence>
<keyword evidence="2" id="KW-1185">Reference proteome</keyword>
<gene>
    <name evidence="1" type="primary">BnaC05g32680D</name>
    <name evidence="1" type="ORF">GSBRNA2T00026920001</name>
</gene>
<reference evidence="1 2" key="1">
    <citation type="journal article" date="2014" name="Science">
        <title>Plant genetics. Early allopolyploid evolution in the post-Neolithic Brassica napus oilseed genome.</title>
        <authorList>
            <person name="Chalhoub B."/>
            <person name="Denoeud F."/>
            <person name="Liu S."/>
            <person name="Parkin I.A."/>
            <person name="Tang H."/>
            <person name="Wang X."/>
            <person name="Chiquet J."/>
            <person name="Belcram H."/>
            <person name="Tong C."/>
            <person name="Samans B."/>
            <person name="Correa M."/>
            <person name="Da Silva C."/>
            <person name="Just J."/>
            <person name="Falentin C."/>
            <person name="Koh C.S."/>
            <person name="Le Clainche I."/>
            <person name="Bernard M."/>
            <person name="Bento P."/>
            <person name="Noel B."/>
            <person name="Labadie K."/>
            <person name="Alberti A."/>
            <person name="Charles M."/>
            <person name="Arnaud D."/>
            <person name="Guo H."/>
            <person name="Daviaud C."/>
            <person name="Alamery S."/>
            <person name="Jabbari K."/>
            <person name="Zhao M."/>
            <person name="Edger P.P."/>
            <person name="Chelaifa H."/>
            <person name="Tack D."/>
            <person name="Lassalle G."/>
            <person name="Mestiri I."/>
            <person name="Schnel N."/>
            <person name="Le Paslier M.C."/>
            <person name="Fan G."/>
            <person name="Renault V."/>
            <person name="Bayer P.E."/>
            <person name="Golicz A.A."/>
            <person name="Manoli S."/>
            <person name="Lee T.H."/>
            <person name="Thi V.H."/>
            <person name="Chalabi S."/>
            <person name="Hu Q."/>
            <person name="Fan C."/>
            <person name="Tollenaere R."/>
            <person name="Lu Y."/>
            <person name="Battail C."/>
            <person name="Shen J."/>
            <person name="Sidebottom C.H."/>
            <person name="Wang X."/>
            <person name="Canaguier A."/>
            <person name="Chauveau A."/>
            <person name="Berard A."/>
            <person name="Deniot G."/>
            <person name="Guan M."/>
            <person name="Liu Z."/>
            <person name="Sun F."/>
            <person name="Lim Y.P."/>
            <person name="Lyons E."/>
            <person name="Town C.D."/>
            <person name="Bancroft I."/>
            <person name="Wang X."/>
            <person name="Meng J."/>
            <person name="Ma J."/>
            <person name="Pires J.C."/>
            <person name="King G.J."/>
            <person name="Brunel D."/>
            <person name="Delourme R."/>
            <person name="Renard M."/>
            <person name="Aury J.M."/>
            <person name="Adams K.L."/>
            <person name="Batley J."/>
            <person name="Snowdon R.J."/>
            <person name="Tost J."/>
            <person name="Edwards D."/>
            <person name="Zhou Y."/>
            <person name="Hua W."/>
            <person name="Sharpe A.G."/>
            <person name="Paterson A.H."/>
            <person name="Guan C."/>
            <person name="Wincker P."/>
        </authorList>
    </citation>
    <scope>NUCLEOTIDE SEQUENCE [LARGE SCALE GENOMIC DNA]</scope>
    <source>
        <strain evidence="2">cv. Darmor-bzh</strain>
    </source>
</reference>
<sequence>MSYLSGSIQRPLVAAAAVIAASVSADVSDKFSSLRSLVRGSEPEPIAASVSGSVQDEKSLWVSHISASKLADLSFMSRIRLIVPNQHSQLGPLLLFLMFRTNGICPRLVQLISLAPRDVRWRRIGPSWFCWDGLDRSRSI</sequence>
<proteinExistence type="predicted"/>
<dbReference type="Proteomes" id="UP000028999">
    <property type="component" value="Unassembled WGS sequence"/>
</dbReference>
<accession>A0A078GH25</accession>